<organism evidence="8 9">
    <name type="scientific">Sphingopyxis italica</name>
    <dbReference type="NCBI Taxonomy" id="1129133"/>
    <lineage>
        <taxon>Bacteria</taxon>
        <taxon>Pseudomonadati</taxon>
        <taxon>Pseudomonadota</taxon>
        <taxon>Alphaproteobacteria</taxon>
        <taxon>Sphingomonadales</taxon>
        <taxon>Sphingomonadaceae</taxon>
        <taxon>Sphingopyxis</taxon>
    </lineage>
</organism>
<feature type="transmembrane region" description="Helical" evidence="6">
    <location>
        <begin position="189"/>
        <end position="216"/>
    </location>
</feature>
<dbReference type="GO" id="GO:0005829">
    <property type="term" value="C:cytosol"/>
    <property type="evidence" value="ECO:0007669"/>
    <property type="project" value="TreeGrafter"/>
</dbReference>
<dbReference type="EC" id="1.1.1.90" evidence="8"/>
<evidence type="ECO:0000259" key="7">
    <source>
        <dbReference type="SMART" id="SM00829"/>
    </source>
</evidence>
<dbReference type="GO" id="GO:0008270">
    <property type="term" value="F:zinc ion binding"/>
    <property type="evidence" value="ECO:0007669"/>
    <property type="project" value="InterPro"/>
</dbReference>
<dbReference type="PANTHER" id="PTHR43880:SF12">
    <property type="entry name" value="ALCOHOL DEHYDROGENASE CLASS-3"/>
    <property type="match status" value="1"/>
</dbReference>
<protein>
    <submittedName>
        <fullName evidence="8">Aryl-alcohol dehydrogenase/geraniol dehydrogenase (NAD+)</fullName>
        <ecNumber evidence="8">1.1.1.347</ecNumber>
        <ecNumber evidence="8">1.1.1.90</ecNumber>
    </submittedName>
</protein>
<dbReference type="Pfam" id="PF08240">
    <property type="entry name" value="ADH_N"/>
    <property type="match status" value="1"/>
</dbReference>
<dbReference type="Pfam" id="PF00107">
    <property type="entry name" value="ADH_zinc_N"/>
    <property type="match status" value="1"/>
</dbReference>
<dbReference type="PANTHER" id="PTHR43880">
    <property type="entry name" value="ALCOHOL DEHYDROGENASE"/>
    <property type="match status" value="1"/>
</dbReference>
<evidence type="ECO:0000256" key="4">
    <source>
        <dbReference type="ARBA" id="ARBA00023027"/>
    </source>
</evidence>
<dbReference type="InterPro" id="IPR002328">
    <property type="entry name" value="ADH_Zn_CS"/>
</dbReference>
<evidence type="ECO:0000313" key="9">
    <source>
        <dbReference type="Proteomes" id="UP000535078"/>
    </source>
</evidence>
<comment type="similarity">
    <text evidence="5">Belongs to the zinc-containing alcohol dehydrogenase family.</text>
</comment>
<dbReference type="GO" id="GO:0046294">
    <property type="term" value="P:formaldehyde catabolic process"/>
    <property type="evidence" value="ECO:0007669"/>
    <property type="project" value="TreeGrafter"/>
</dbReference>
<dbReference type="InterPro" id="IPR013154">
    <property type="entry name" value="ADH-like_N"/>
</dbReference>
<evidence type="ECO:0000313" key="8">
    <source>
        <dbReference type="EMBL" id="NJB90114.1"/>
    </source>
</evidence>
<reference evidence="8 9" key="1">
    <citation type="submission" date="2020-03" db="EMBL/GenBank/DDBJ databases">
        <title>Genomic Encyclopedia of Type Strains, Phase IV (KMG-IV): sequencing the most valuable type-strain genomes for metagenomic binning, comparative biology and taxonomic classification.</title>
        <authorList>
            <person name="Goeker M."/>
        </authorList>
    </citation>
    <scope>NUCLEOTIDE SEQUENCE [LARGE SCALE GENOMIC DNA]</scope>
    <source>
        <strain evidence="8 9">DSM 25229</strain>
    </source>
</reference>
<evidence type="ECO:0000256" key="6">
    <source>
        <dbReference type="SAM" id="Phobius"/>
    </source>
</evidence>
<dbReference type="Gene3D" id="3.40.50.720">
    <property type="entry name" value="NAD(P)-binding Rossmann-like Domain"/>
    <property type="match status" value="1"/>
</dbReference>
<dbReference type="GO" id="GO:0051903">
    <property type="term" value="F:S-(hydroxymethyl)glutathione dehydrogenase [NAD(P)+] activity"/>
    <property type="evidence" value="ECO:0007669"/>
    <property type="project" value="TreeGrafter"/>
</dbReference>
<dbReference type="GO" id="GO:0018456">
    <property type="term" value="F:aryl-alcohol dehydrogenase (NAD+) activity"/>
    <property type="evidence" value="ECO:0007669"/>
    <property type="project" value="UniProtKB-EC"/>
</dbReference>
<dbReference type="RefSeq" id="WP_167921594.1">
    <property type="nucleotide sequence ID" value="NZ_JAATIT010000003.1"/>
</dbReference>
<dbReference type="InterPro" id="IPR020843">
    <property type="entry name" value="ER"/>
</dbReference>
<dbReference type="PROSITE" id="PS00059">
    <property type="entry name" value="ADH_ZINC"/>
    <property type="match status" value="1"/>
</dbReference>
<keyword evidence="6" id="KW-1133">Transmembrane helix</keyword>
<evidence type="ECO:0000256" key="1">
    <source>
        <dbReference type="ARBA" id="ARBA00022723"/>
    </source>
</evidence>
<dbReference type="SUPFAM" id="SSF50129">
    <property type="entry name" value="GroES-like"/>
    <property type="match status" value="1"/>
</dbReference>
<keyword evidence="3 8" id="KW-0560">Oxidoreductase</keyword>
<keyword evidence="1 5" id="KW-0479">Metal-binding</keyword>
<keyword evidence="6" id="KW-0812">Transmembrane</keyword>
<feature type="domain" description="Enoyl reductase (ER)" evidence="7">
    <location>
        <begin position="12"/>
        <end position="364"/>
    </location>
</feature>
<evidence type="ECO:0000256" key="5">
    <source>
        <dbReference type="RuleBase" id="RU361277"/>
    </source>
</evidence>
<keyword evidence="6" id="KW-0472">Membrane</keyword>
<dbReference type="EC" id="1.1.1.347" evidence="8"/>
<feature type="transmembrane region" description="Helical" evidence="6">
    <location>
        <begin position="158"/>
        <end position="183"/>
    </location>
</feature>
<keyword evidence="4" id="KW-0520">NAD</keyword>
<dbReference type="AlphaFoldDB" id="A0A7X5XRS7"/>
<keyword evidence="9" id="KW-1185">Reference proteome</keyword>
<accession>A0A7X5XRS7</accession>
<comment type="cofactor">
    <cofactor evidence="5">
        <name>Zn(2+)</name>
        <dbReference type="ChEBI" id="CHEBI:29105"/>
    </cofactor>
</comment>
<evidence type="ECO:0000256" key="2">
    <source>
        <dbReference type="ARBA" id="ARBA00022833"/>
    </source>
</evidence>
<dbReference type="InterPro" id="IPR013149">
    <property type="entry name" value="ADH-like_C"/>
</dbReference>
<dbReference type="EMBL" id="JAATIT010000003">
    <property type="protein sequence ID" value="NJB90114.1"/>
    <property type="molecule type" value="Genomic_DNA"/>
</dbReference>
<dbReference type="Gene3D" id="3.90.180.10">
    <property type="entry name" value="Medium-chain alcohol dehydrogenases, catalytic domain"/>
    <property type="match status" value="1"/>
</dbReference>
<dbReference type="InterPro" id="IPR036291">
    <property type="entry name" value="NAD(P)-bd_dom_sf"/>
</dbReference>
<name>A0A7X5XRS7_9SPHN</name>
<gene>
    <name evidence="8" type="ORF">GGR90_002308</name>
</gene>
<dbReference type="InterPro" id="IPR011032">
    <property type="entry name" value="GroES-like_sf"/>
</dbReference>
<dbReference type="Proteomes" id="UP000535078">
    <property type="component" value="Unassembled WGS sequence"/>
</dbReference>
<comment type="caution">
    <text evidence="8">The sequence shown here is derived from an EMBL/GenBank/DDBJ whole genome shotgun (WGS) entry which is preliminary data.</text>
</comment>
<sequence>MKATAAIVRAVGGDFSIEDIEVAEPRGAEVRVRIVGVGMCHTDLVARDGFPVPMPIVLGHEGAGVVESVGPEVTDLAPGDHVVLSFDSCAACPTCDEGLPAYCHQFLGKNFAGVRLEDGTSPLSQAGDVIHGNFFGQSSFGAYAVAHRRNTVKVDPALPLEILGPLGCGIMTGAGSAVISLGIRPGQSLAIFGGGAVGLSALLGALAVGAGPVIVVEPNTERRALALELGAAHVIDPAATEDVLAAVKELSGGGVNHALDTTGIPAVVAVAVETTVAHGTVGLVAVPPPEAMLPANMMSMLVRGTTIKYITEGDADPQEFIPRMIGWYRDGKFPFDRLIRKFPFAEINAAAHASEDGSAIKPVLIL</sequence>
<evidence type="ECO:0000256" key="3">
    <source>
        <dbReference type="ARBA" id="ARBA00023002"/>
    </source>
</evidence>
<dbReference type="CDD" id="cd08278">
    <property type="entry name" value="benzyl_alcohol_DH"/>
    <property type="match status" value="1"/>
</dbReference>
<proteinExistence type="inferred from homology"/>
<keyword evidence="2 5" id="KW-0862">Zinc</keyword>
<dbReference type="SMART" id="SM00829">
    <property type="entry name" value="PKS_ER"/>
    <property type="match status" value="1"/>
</dbReference>
<dbReference type="SUPFAM" id="SSF51735">
    <property type="entry name" value="NAD(P)-binding Rossmann-fold domains"/>
    <property type="match status" value="1"/>
</dbReference>